<dbReference type="EMBL" id="HAEF01001097">
    <property type="protein sequence ID" value="SBR38479.1"/>
    <property type="molecule type" value="Transcribed_RNA"/>
</dbReference>
<feature type="domain" description="RPA43 OB" evidence="10">
    <location>
        <begin position="135"/>
        <end position="260"/>
    </location>
</feature>
<evidence type="ECO:0000259" key="10">
    <source>
        <dbReference type="Pfam" id="PF17875"/>
    </source>
</evidence>
<proteinExistence type="inferred from homology"/>
<keyword evidence="6 7" id="KW-0539">Nucleus</keyword>
<evidence type="ECO:0000259" key="9">
    <source>
        <dbReference type="Pfam" id="PF03876"/>
    </source>
</evidence>
<dbReference type="GO" id="GO:0005736">
    <property type="term" value="C:RNA polymerase I complex"/>
    <property type="evidence" value="ECO:0007669"/>
    <property type="project" value="TreeGrafter"/>
</dbReference>
<organism evidence="11">
    <name type="scientific">Nothobranchius pienaari</name>
    <dbReference type="NCBI Taxonomy" id="704102"/>
    <lineage>
        <taxon>Eukaryota</taxon>
        <taxon>Metazoa</taxon>
        <taxon>Chordata</taxon>
        <taxon>Craniata</taxon>
        <taxon>Vertebrata</taxon>
        <taxon>Euteleostomi</taxon>
        <taxon>Actinopterygii</taxon>
        <taxon>Neopterygii</taxon>
        <taxon>Teleostei</taxon>
        <taxon>Neoteleostei</taxon>
        <taxon>Acanthomorphata</taxon>
        <taxon>Ovalentaria</taxon>
        <taxon>Atherinomorphae</taxon>
        <taxon>Cyprinodontiformes</taxon>
        <taxon>Nothobranchiidae</taxon>
        <taxon>Nothobranchius</taxon>
    </lineage>
</organism>
<evidence type="ECO:0000256" key="7">
    <source>
        <dbReference type="RuleBase" id="RU369086"/>
    </source>
</evidence>
<dbReference type="InterPro" id="IPR005576">
    <property type="entry name" value="Rpb7-like_N"/>
</dbReference>
<feature type="compositionally biased region" description="Basic and acidic residues" evidence="8">
    <location>
        <begin position="223"/>
        <end position="234"/>
    </location>
</feature>
<feature type="domain" description="RNA polymerase Rpb7-like N-terminal" evidence="9">
    <location>
        <begin position="65"/>
        <end position="120"/>
    </location>
</feature>
<comment type="function">
    <text evidence="7">DNA-dependent RNA polymerase which catalyzes the transcription of DNA into RNA using the four ribonucleoside triphosphates as substrates.</text>
</comment>
<keyword evidence="3 7" id="KW-0240">DNA-directed RNA polymerase</keyword>
<protein>
    <recommendedName>
        <fullName evidence="7">DNA-directed RNA polymerase subunit</fullName>
    </recommendedName>
</protein>
<evidence type="ECO:0000313" key="11">
    <source>
        <dbReference type="EMBL" id="SBR38479.1"/>
    </source>
</evidence>
<dbReference type="AlphaFoldDB" id="A0A1A8L3K4"/>
<dbReference type="InterPro" id="IPR041901">
    <property type="entry name" value="RNAP_I_Rpa43_N"/>
</dbReference>
<dbReference type="InterPro" id="IPR041178">
    <property type="entry name" value="RPA43_OB"/>
</dbReference>
<evidence type="ECO:0000256" key="4">
    <source>
        <dbReference type="ARBA" id="ARBA00022553"/>
    </source>
</evidence>
<comment type="similarity">
    <text evidence="2">Belongs to the eukaryotic RPA43 RNA polymerase subunit family.</text>
</comment>
<evidence type="ECO:0000256" key="3">
    <source>
        <dbReference type="ARBA" id="ARBA00022478"/>
    </source>
</evidence>
<dbReference type="Gene3D" id="3.30.1490.120">
    <property type="entry name" value="RNA polymerase Rpb7-like, N-terminal domain"/>
    <property type="match status" value="1"/>
</dbReference>
<dbReference type="PANTHER" id="PTHR12709:SF5">
    <property type="entry name" value="DNA-DIRECTED RNA POLYMERASE I SUBUNIT RPA43"/>
    <property type="match status" value="1"/>
</dbReference>
<accession>A0A1A8L3K4</accession>
<comment type="subcellular location">
    <subcellularLocation>
        <location evidence="1">Nucleus</location>
        <location evidence="1">Nucleolus</location>
    </subcellularLocation>
</comment>
<evidence type="ECO:0000256" key="5">
    <source>
        <dbReference type="ARBA" id="ARBA00023163"/>
    </source>
</evidence>
<gene>
    <name evidence="11" type="primary">TWISTNB</name>
</gene>
<dbReference type="InterPro" id="IPR036898">
    <property type="entry name" value="RNA_pol_Rpb7-like_N_sf"/>
</dbReference>
<evidence type="ECO:0000256" key="2">
    <source>
        <dbReference type="ARBA" id="ARBA00005930"/>
    </source>
</evidence>
<feature type="region of interest" description="Disordered" evidence="8">
    <location>
        <begin position="219"/>
        <end position="304"/>
    </location>
</feature>
<dbReference type="GO" id="GO:0006352">
    <property type="term" value="P:DNA-templated transcription initiation"/>
    <property type="evidence" value="ECO:0007669"/>
    <property type="project" value="UniProtKB-UniRule"/>
</dbReference>
<dbReference type="PANTHER" id="PTHR12709">
    <property type="entry name" value="DNA-DIRECTED RNA POLYMERASE II, III"/>
    <property type="match status" value="1"/>
</dbReference>
<dbReference type="FunFam" id="3.30.1490.120:FF:000003">
    <property type="entry name" value="DNA-directed RNA polymerase I subunit RPA43"/>
    <property type="match status" value="1"/>
</dbReference>
<evidence type="ECO:0000256" key="8">
    <source>
        <dbReference type="SAM" id="MobiDB-lite"/>
    </source>
</evidence>
<reference evidence="11" key="2">
    <citation type="submission" date="2016-06" db="EMBL/GenBank/DDBJ databases">
        <title>The genome of a short-lived fish provides insights into sex chromosome evolution and the genetic control of aging.</title>
        <authorList>
            <person name="Reichwald K."/>
            <person name="Felder M."/>
            <person name="Petzold A."/>
            <person name="Koch P."/>
            <person name="Groth M."/>
            <person name="Platzer M."/>
        </authorList>
    </citation>
    <scope>NUCLEOTIDE SEQUENCE</scope>
    <source>
        <tissue evidence="11">Brain</tissue>
    </source>
</reference>
<keyword evidence="5 7" id="KW-0804">Transcription</keyword>
<evidence type="ECO:0000256" key="1">
    <source>
        <dbReference type="ARBA" id="ARBA00004604"/>
    </source>
</evidence>
<evidence type="ECO:0000256" key="6">
    <source>
        <dbReference type="ARBA" id="ARBA00023242"/>
    </source>
</evidence>
<dbReference type="GO" id="GO:0006362">
    <property type="term" value="P:transcription elongation by RNA polymerase I"/>
    <property type="evidence" value="ECO:0007669"/>
    <property type="project" value="TreeGrafter"/>
</dbReference>
<dbReference type="InterPro" id="IPR045113">
    <property type="entry name" value="Rpb7-like"/>
</dbReference>
<reference evidence="11" key="1">
    <citation type="submission" date="2016-05" db="EMBL/GenBank/DDBJ databases">
        <authorList>
            <person name="Lavstsen T."/>
            <person name="Jespersen J.S."/>
        </authorList>
    </citation>
    <scope>NUCLEOTIDE SEQUENCE</scope>
    <source>
        <tissue evidence="11">Brain</tissue>
    </source>
</reference>
<keyword evidence="4" id="KW-0597">Phosphoprotein</keyword>
<dbReference type="CDD" id="cd04328">
    <property type="entry name" value="RNAP_I_Rpa43_N"/>
    <property type="match status" value="1"/>
</dbReference>
<dbReference type="Pfam" id="PF17875">
    <property type="entry name" value="RPA43_OB"/>
    <property type="match status" value="1"/>
</dbReference>
<dbReference type="Pfam" id="PF03876">
    <property type="entry name" value="SHS2_Rpb7-N"/>
    <property type="match status" value="1"/>
</dbReference>
<name>A0A1A8L3K4_9TELE</name>
<dbReference type="Gene3D" id="2.40.50.1060">
    <property type="match status" value="1"/>
</dbReference>
<sequence>MANFEHAVDDPKHVDLSKNMSAAGAPVKPSSAPDRDAGCVVPSFAAASELLPVPYSCLVLNSHRRHVALAPQYLNKKKTGIQEELDGELLKFSQSLNGVLLAYDNIRILGRNGDIYNDSGYIHMDIEASFIVFQPKKGQKLLGKVNKLGVSHVGCLVHSCFNASIPRPNLVSIETWRDAGPKVGTELEFKVTALDADAAGVLLIRGQLGRTRVQELLAISESSESRVPTDKPEPQDAEPSTEPTQGSSDDTPRKKKKKKKNGGASSDEEKSDRAPITLKLSHTHVDDGSDWSTLTAESGEDTASWPVAMETDECEVVRCVCEVDEENDFMIQVTFSHTHLNLYPCEDLH</sequence>